<dbReference type="AlphaFoldDB" id="A0AAE1F2B7"/>
<dbReference type="InterPro" id="IPR002350">
    <property type="entry name" value="Kazal_dom"/>
</dbReference>
<evidence type="ECO:0000313" key="3">
    <source>
        <dbReference type="Proteomes" id="UP001286313"/>
    </source>
</evidence>
<organism evidence="2 3">
    <name type="scientific">Petrolisthes cinctipes</name>
    <name type="common">Flat porcelain crab</name>
    <dbReference type="NCBI Taxonomy" id="88211"/>
    <lineage>
        <taxon>Eukaryota</taxon>
        <taxon>Metazoa</taxon>
        <taxon>Ecdysozoa</taxon>
        <taxon>Arthropoda</taxon>
        <taxon>Crustacea</taxon>
        <taxon>Multicrustacea</taxon>
        <taxon>Malacostraca</taxon>
        <taxon>Eumalacostraca</taxon>
        <taxon>Eucarida</taxon>
        <taxon>Decapoda</taxon>
        <taxon>Pleocyemata</taxon>
        <taxon>Anomura</taxon>
        <taxon>Galatheoidea</taxon>
        <taxon>Porcellanidae</taxon>
        <taxon>Petrolisthes</taxon>
    </lineage>
</organism>
<evidence type="ECO:0000313" key="2">
    <source>
        <dbReference type="EMBL" id="KAK3865541.1"/>
    </source>
</evidence>
<feature type="domain" description="Kazal-like" evidence="1">
    <location>
        <begin position="15"/>
        <end position="66"/>
    </location>
</feature>
<keyword evidence="3" id="KW-1185">Reference proteome</keyword>
<dbReference type="PROSITE" id="PS51465">
    <property type="entry name" value="KAZAL_2"/>
    <property type="match status" value="1"/>
</dbReference>
<evidence type="ECO:0000259" key="1">
    <source>
        <dbReference type="PROSITE" id="PS51465"/>
    </source>
</evidence>
<reference evidence="2" key="1">
    <citation type="submission" date="2023-10" db="EMBL/GenBank/DDBJ databases">
        <title>Genome assemblies of two species of porcelain crab, Petrolisthes cinctipes and Petrolisthes manimaculis (Anomura: Porcellanidae).</title>
        <authorList>
            <person name="Angst P."/>
        </authorList>
    </citation>
    <scope>NUCLEOTIDE SEQUENCE</scope>
    <source>
        <strain evidence="2">PB745_01</strain>
        <tissue evidence="2">Gill</tissue>
    </source>
</reference>
<name>A0AAE1F2B7_PETCI</name>
<proteinExistence type="predicted"/>
<dbReference type="InterPro" id="IPR036058">
    <property type="entry name" value="Kazal_dom_sf"/>
</dbReference>
<dbReference type="Gene3D" id="3.30.60.30">
    <property type="match status" value="1"/>
</dbReference>
<dbReference type="Proteomes" id="UP001286313">
    <property type="component" value="Unassembled WGS sequence"/>
</dbReference>
<dbReference type="SUPFAM" id="SSF100895">
    <property type="entry name" value="Kazal-type serine protease inhibitors"/>
    <property type="match status" value="1"/>
</dbReference>
<protein>
    <recommendedName>
        <fullName evidence="1">Kazal-like domain-containing protein</fullName>
    </recommendedName>
</protein>
<comment type="caution">
    <text evidence="2">The sequence shown here is derived from an EMBL/GenBank/DDBJ whole genome shotgun (WGS) entry which is preliminary data.</text>
</comment>
<sequence>MQVSSRAHTVLGPSSDTHPECNRVCVHDQSPVCGDNGKLYTNKCFLDYDNCVAGEASGSSTVSIVE</sequence>
<dbReference type="EMBL" id="JAWQEG010003566">
    <property type="protein sequence ID" value="KAK3865541.1"/>
    <property type="molecule type" value="Genomic_DNA"/>
</dbReference>
<dbReference type="Pfam" id="PF07648">
    <property type="entry name" value="Kazal_2"/>
    <property type="match status" value="1"/>
</dbReference>
<gene>
    <name evidence="2" type="ORF">Pcinc_028851</name>
</gene>
<accession>A0AAE1F2B7</accession>